<proteinExistence type="predicted"/>
<name>C0ZJN3_BREBN</name>
<dbReference type="HOGENOM" id="CLU_3380873_0_0_9"/>
<dbReference type="AlphaFoldDB" id="C0ZJN3"/>
<accession>C0ZJN3</accession>
<dbReference type="KEGG" id="bbe:BBR47_46310"/>
<dbReference type="EMBL" id="AP008955">
    <property type="protein sequence ID" value="BAH45608.1"/>
    <property type="molecule type" value="Genomic_DNA"/>
</dbReference>
<dbReference type="Proteomes" id="UP000001877">
    <property type="component" value="Chromosome"/>
</dbReference>
<gene>
    <name evidence="1" type="ordered locus">BBR47_46310</name>
</gene>
<evidence type="ECO:0000313" key="1">
    <source>
        <dbReference type="EMBL" id="BAH45608.1"/>
    </source>
</evidence>
<evidence type="ECO:0000313" key="2">
    <source>
        <dbReference type="Proteomes" id="UP000001877"/>
    </source>
</evidence>
<sequence>MAGNFSFYYIQKRLRVFGFEARNEADSDTPCGA</sequence>
<reference evidence="1 2" key="1">
    <citation type="submission" date="2005-03" db="EMBL/GenBank/DDBJ databases">
        <title>Brevibacillus brevis strain 47, complete genome.</title>
        <authorList>
            <person name="Hosoyama A."/>
            <person name="Yamada R."/>
            <person name="Hongo Y."/>
            <person name="Terui Y."/>
            <person name="Ankai A."/>
            <person name="Masuyama W."/>
            <person name="Sekiguchi M."/>
            <person name="Takeda T."/>
            <person name="Asano K."/>
            <person name="Ohji S."/>
            <person name="Ichikawa N."/>
            <person name="Narita S."/>
            <person name="Aoki N."/>
            <person name="Miura H."/>
            <person name="Matsushita S."/>
            <person name="Sekigawa T."/>
            <person name="Yamagata H."/>
            <person name="Yoshikawa H."/>
            <person name="Udaka S."/>
            <person name="Tanikawa S."/>
            <person name="Fujita N."/>
        </authorList>
    </citation>
    <scope>NUCLEOTIDE SEQUENCE [LARGE SCALE GENOMIC DNA]</scope>
    <source>
        <strain evidence="2">47 / JCM 6285 / NBRC 100599</strain>
    </source>
</reference>
<organism evidence="1 2">
    <name type="scientific">Brevibacillus brevis (strain 47 / JCM 6285 / NBRC 100599)</name>
    <dbReference type="NCBI Taxonomy" id="358681"/>
    <lineage>
        <taxon>Bacteria</taxon>
        <taxon>Bacillati</taxon>
        <taxon>Bacillota</taxon>
        <taxon>Bacilli</taxon>
        <taxon>Bacillales</taxon>
        <taxon>Paenibacillaceae</taxon>
        <taxon>Brevibacillus</taxon>
    </lineage>
</organism>
<keyword evidence="2" id="KW-1185">Reference proteome</keyword>
<protein>
    <submittedName>
        <fullName evidence="1">Uncharacterized protein</fullName>
    </submittedName>
</protein>